<keyword evidence="1" id="KW-0732">Signal</keyword>
<dbReference type="EMBL" id="AE014134">
    <property type="protein sequence ID" value="QJC20909.1"/>
    <property type="molecule type" value="Genomic_DNA"/>
</dbReference>
<evidence type="ECO:0000313" key="4">
    <source>
        <dbReference type="Proteomes" id="UP000000803"/>
    </source>
</evidence>
<gene>
    <name evidence="2" type="primary">Dmel\CG46426</name>
    <name evidence="2 3" type="ORF">CG46426</name>
    <name evidence="2" type="ORF">Dmel_CG46426</name>
</gene>
<reference evidence="2 4" key="10">
    <citation type="journal article" date="2015" name="G3 (Bethesda)">
        <title>Gene Model Annotations for Drosophila melanogaster: The Rule-Benders.</title>
        <authorList>
            <consortium name="FlyBase Consortium"/>
            <person name="Crosby M.A."/>
            <person name="Gramates L.S."/>
            <person name="Dos Santos G."/>
            <person name="Matthews B.B."/>
            <person name="St Pierre S.E."/>
            <person name="Zhou P."/>
            <person name="Schroeder A.J."/>
            <person name="Falls K."/>
            <person name="Emmert D.B."/>
            <person name="Russo S.M."/>
            <person name="Gelbart W.M."/>
            <person name="null"/>
        </authorList>
    </citation>
    <scope>NUCLEOTIDE SEQUENCE [LARGE SCALE GENOMIC DNA]</scope>
    <source>
        <strain evidence="4">Berkeley</strain>
    </source>
</reference>
<evidence type="ECO:0000313" key="2">
    <source>
        <dbReference type="EMBL" id="QJC20909.1"/>
    </source>
</evidence>
<organism evidence="2 4">
    <name type="scientific">Drosophila melanogaster</name>
    <name type="common">Fruit fly</name>
    <dbReference type="NCBI Taxonomy" id="7227"/>
    <lineage>
        <taxon>Eukaryota</taxon>
        <taxon>Metazoa</taxon>
        <taxon>Ecdysozoa</taxon>
        <taxon>Arthropoda</taxon>
        <taxon>Hexapoda</taxon>
        <taxon>Insecta</taxon>
        <taxon>Pterygota</taxon>
        <taxon>Neoptera</taxon>
        <taxon>Endopterygota</taxon>
        <taxon>Diptera</taxon>
        <taxon>Brachycera</taxon>
        <taxon>Muscomorpha</taxon>
        <taxon>Ephydroidea</taxon>
        <taxon>Drosophilidae</taxon>
        <taxon>Drosophila</taxon>
        <taxon>Sophophora</taxon>
    </lineage>
</organism>
<evidence type="ECO:0000256" key="1">
    <source>
        <dbReference type="SAM" id="SignalP"/>
    </source>
</evidence>
<reference evidence="2 4" key="9">
    <citation type="journal article" date="2015" name="G3 (Bethesda)">
        <title>Gene Model Annotations for Drosophila melanogaster: Impact of High-Throughput Data.</title>
        <authorList>
            <consortium name="FlyBase Consortium"/>
            <person name="Matthews B.B."/>
            <person name="Dos Santos G."/>
            <person name="Crosby M.A."/>
            <person name="Emmert D.B."/>
            <person name="St Pierre S.E."/>
            <person name="Gramates L.S."/>
            <person name="Zhou P."/>
            <person name="Schroeder A.J."/>
            <person name="Falls K."/>
            <person name="Strelets V."/>
            <person name="Russo S.M."/>
            <person name="Gelbart W.M."/>
            <person name="null"/>
        </authorList>
    </citation>
    <scope>NUCLEOTIDE SEQUENCE [LARGE SCALE GENOMIC DNA]</scope>
    <source>
        <strain evidence="4">Berkeley</strain>
    </source>
</reference>
<proteinExistence type="predicted"/>
<reference evidence="2 4" key="5">
    <citation type="journal article" date="2002" name="Genome Biol.">
        <title>Heterochromatic sequences in a Drosophila whole-genome shotgun assembly.</title>
        <authorList>
            <person name="Hoskins R.A."/>
            <person name="Smith C.D."/>
            <person name="Carlson J.W."/>
            <person name="Carvalho A.B."/>
            <person name="Halpern A."/>
            <person name="Kaminker J.S."/>
            <person name="Kennedy C."/>
            <person name="Mungall C.J."/>
            <person name="Sullivan B.A."/>
            <person name="Sutton G.G."/>
            <person name="Yasuhara J.C."/>
            <person name="Wakimoto B.T."/>
            <person name="Myers E.W."/>
            <person name="Celniker S.E."/>
            <person name="Rubin G.M."/>
            <person name="Karpen G.H."/>
        </authorList>
    </citation>
    <scope>NUCLEOTIDE SEQUENCE [LARGE SCALE GENOMIC DNA]</scope>
    <source>
        <strain evidence="4">Berkeley</strain>
    </source>
</reference>
<reference evidence="2 4" key="4">
    <citation type="journal article" date="2002" name="Genome Biol.">
        <title>The transposable elements of the Drosophila melanogaster euchromatin: a genomics perspective.</title>
        <authorList>
            <person name="Kaminker J.S."/>
            <person name="Bergman C.M."/>
            <person name="Kronmiller B."/>
            <person name="Carlson J."/>
            <person name="Svirskas R."/>
            <person name="Patel S."/>
            <person name="Frise E."/>
            <person name="Wheeler D.A."/>
            <person name="Lewis S.E."/>
            <person name="Rubin G.M."/>
            <person name="Ashburner M."/>
            <person name="Celniker S.E."/>
        </authorList>
    </citation>
    <scope>NUCLEOTIDE SEQUENCE [LARGE SCALE GENOMIC DNA]</scope>
    <source>
        <strain evidence="4">Berkeley</strain>
    </source>
</reference>
<reference evidence="2 4" key="2">
    <citation type="journal article" date="2002" name="Genome Biol.">
        <title>Finishing a whole-genome shotgun: release 3 of the Drosophila melanogaster euchromatic genome sequence.</title>
        <authorList>
            <person name="Celniker S.E."/>
            <person name="Wheeler D.A."/>
            <person name="Kronmiller B."/>
            <person name="Carlson J.W."/>
            <person name="Halpern A."/>
            <person name="Patel S."/>
            <person name="Adams M."/>
            <person name="Champe M."/>
            <person name="Dugan S.P."/>
            <person name="Frise E."/>
            <person name="Hodgson A."/>
            <person name="George R.A."/>
            <person name="Hoskins R.A."/>
            <person name="Laverty T."/>
            <person name="Muzny D.M."/>
            <person name="Nelson C.R."/>
            <person name="Pacleb J.M."/>
            <person name="Park S."/>
            <person name="Pfeiffer B.D."/>
            <person name="Richards S."/>
            <person name="Sodergren E.J."/>
            <person name="Svirskas R."/>
            <person name="Tabor P.E."/>
            <person name="Wan K."/>
            <person name="Stapleton M."/>
            <person name="Sutton G.G."/>
            <person name="Venter C."/>
            <person name="Weinstock G."/>
            <person name="Scherer S.E."/>
            <person name="Myers E.W."/>
            <person name="Gibbs R.A."/>
            <person name="Rubin G.M."/>
        </authorList>
    </citation>
    <scope>NUCLEOTIDE SEQUENCE [LARGE SCALE GENOMIC DNA]</scope>
    <source>
        <strain evidence="4">Berkeley</strain>
    </source>
</reference>
<reference evidence="2 4" key="8">
    <citation type="journal article" date="2007" name="Science">
        <title>Sequence finishing and mapping of Drosophila melanogaster heterochromatin.</title>
        <authorList>
            <person name="Hoskins R.A."/>
            <person name="Carlson J.W."/>
            <person name="Kennedy C."/>
            <person name="Acevedo D."/>
            <person name="Evans-Holm M."/>
            <person name="Frise E."/>
            <person name="Wan K.H."/>
            <person name="Park S."/>
            <person name="Mendez-Lago M."/>
            <person name="Rossi F."/>
            <person name="Villasante A."/>
            <person name="Dimitri P."/>
            <person name="Karpen G.H."/>
            <person name="Celniker S.E."/>
        </authorList>
    </citation>
    <scope>NUCLEOTIDE SEQUENCE [LARGE SCALE GENOMIC DNA]</scope>
    <source>
        <strain evidence="4">Berkeley</strain>
    </source>
</reference>
<sequence length="44" mass="5075">MRGLLMILMLFIFAILTVRALNCQPCKLLEARKAHANETNTRQM</sequence>
<keyword evidence="4" id="KW-1185">Reference proteome</keyword>
<reference evidence="2 4" key="7">
    <citation type="journal article" date="2007" name="Science">
        <title>The Release 5.1 annotation of Drosophila melanogaster heterochromatin.</title>
        <authorList>
            <person name="Smith C.D."/>
            <person name="Shu S."/>
            <person name="Mungall C.J."/>
            <person name="Karpen G.H."/>
        </authorList>
    </citation>
    <scope>NUCLEOTIDE SEQUENCE [LARGE SCALE GENOMIC DNA]</scope>
    <source>
        <strain evidence="4">Berkeley</strain>
    </source>
</reference>
<dbReference type="VEuPathDB" id="VectorBase:FBgn0286929"/>
<reference evidence="2 4" key="1">
    <citation type="journal article" date="2000" name="Science">
        <title>The genome sequence of Drosophila melanogaster.</title>
        <authorList>
            <person name="Adams M.D."/>
            <person name="Celniker S.E."/>
            <person name="Holt R.A."/>
            <person name="Evans C.A."/>
            <person name="Gocayne J.D."/>
            <person name="Amanatides P.G."/>
            <person name="Scherer S.E."/>
            <person name="Li P.W."/>
            <person name="Hoskins R.A."/>
            <person name="Galle R.F."/>
            <person name="George R.A."/>
            <person name="Lewis S.E."/>
            <person name="Richards S."/>
            <person name="Ashburner M."/>
            <person name="Henderson S.N."/>
            <person name="Sutton G.G."/>
            <person name="Wortman J.R."/>
            <person name="Yandell M.D."/>
            <person name="Zhang Q."/>
            <person name="Chen L.X."/>
            <person name="Brandon R.C."/>
            <person name="Rogers Y.H."/>
            <person name="Blazej R.G."/>
            <person name="Champe M."/>
            <person name="Pfeiffer B.D."/>
            <person name="Wan K.H."/>
            <person name="Doyle C."/>
            <person name="Baxter E.G."/>
            <person name="Helt G."/>
            <person name="Nelson C.R."/>
            <person name="Gabor G.L."/>
            <person name="Abril J.F."/>
            <person name="Agbayani A."/>
            <person name="An H.J."/>
            <person name="Andrews-Pfannkoch C."/>
            <person name="Baldwin D."/>
            <person name="Ballew R.M."/>
            <person name="Basu A."/>
            <person name="Baxendale J."/>
            <person name="Bayraktaroglu L."/>
            <person name="Beasley E.M."/>
            <person name="Beeson K.Y."/>
            <person name="Benos P.V."/>
            <person name="Berman B.P."/>
            <person name="Bhandari D."/>
            <person name="Bolshakov S."/>
            <person name="Borkova D."/>
            <person name="Botchan M.R."/>
            <person name="Bouck J."/>
            <person name="Brokstein P."/>
            <person name="Brottier P."/>
            <person name="Burtis K.C."/>
            <person name="Busam D.A."/>
            <person name="Butler H."/>
            <person name="Cadieu E."/>
            <person name="Center A."/>
            <person name="Chandra I."/>
            <person name="Cherry J.M."/>
            <person name="Cawley S."/>
            <person name="Dahlke C."/>
            <person name="Davenport L.B."/>
            <person name="Davies P."/>
            <person name="de Pablos B."/>
            <person name="Delcher A."/>
            <person name="Deng Z."/>
            <person name="Mays A.D."/>
            <person name="Dew I."/>
            <person name="Dietz S.M."/>
            <person name="Dodson K."/>
            <person name="Doup L.E."/>
            <person name="Downes M."/>
            <person name="Dugan-Rocha S."/>
            <person name="Dunkov B.C."/>
            <person name="Dunn P."/>
            <person name="Durbin K.J."/>
            <person name="Evangelista C.C."/>
            <person name="Ferraz C."/>
            <person name="Ferriera S."/>
            <person name="Fleischmann W."/>
            <person name="Fosler C."/>
            <person name="Gabrielian A.E."/>
            <person name="Garg N.S."/>
            <person name="Gelbart W.M."/>
            <person name="Glasser K."/>
            <person name="Glodek A."/>
            <person name="Gong F."/>
            <person name="Gorrell J.H."/>
            <person name="Gu Z."/>
            <person name="Guan P."/>
            <person name="Harris M."/>
            <person name="Harris N.L."/>
            <person name="Harvey D."/>
            <person name="Heiman T.J."/>
            <person name="Hernandez J.R."/>
            <person name="Houck J."/>
            <person name="Hostin D."/>
            <person name="Houston K.A."/>
            <person name="Howland T.J."/>
            <person name="Wei M.H."/>
            <person name="Ibegwam C."/>
            <person name="Jalali M."/>
            <person name="Kalush F."/>
            <person name="Karpen G.H."/>
            <person name="Ke Z."/>
            <person name="Kennison J.A."/>
            <person name="Ketchum K.A."/>
            <person name="Kimmel B.E."/>
            <person name="Kodira C.D."/>
            <person name="Kraft C."/>
            <person name="Kravitz S."/>
            <person name="Kulp D."/>
            <person name="Lai Z."/>
            <person name="Lasko P."/>
            <person name="Lei Y."/>
            <person name="Levitsky A.A."/>
            <person name="Li J."/>
            <person name="Li Z."/>
            <person name="Liang Y."/>
            <person name="Lin X."/>
            <person name="Liu X."/>
            <person name="Mattei B."/>
            <person name="McIntosh T.C."/>
            <person name="McLeod M.P."/>
            <person name="McPherson D."/>
            <person name="Merkulov G."/>
            <person name="Milshina N.V."/>
            <person name="Mobarry C."/>
            <person name="Morris J."/>
            <person name="Moshrefi A."/>
            <person name="Mount S.M."/>
            <person name="Moy M."/>
            <person name="Murphy B."/>
            <person name="Murphy L."/>
            <person name="Muzny D.M."/>
            <person name="Nelson D.L."/>
            <person name="Nelson D.R."/>
            <person name="Nelson K.A."/>
            <person name="Nixon K."/>
            <person name="Nusskern D.R."/>
            <person name="Pacleb J.M."/>
            <person name="Palazzolo M."/>
            <person name="Pittman G.S."/>
            <person name="Pan S."/>
            <person name="Pollard J."/>
            <person name="Puri V."/>
            <person name="Reese M.G."/>
            <person name="Reinert K."/>
            <person name="Remington K."/>
            <person name="Saunders R.D."/>
            <person name="Scheeler F."/>
            <person name="Shen H."/>
            <person name="Shue B.C."/>
            <person name="Siden-Kiamos I."/>
            <person name="Simpson M."/>
            <person name="Skupski M.P."/>
            <person name="Smith T."/>
            <person name="Spier E."/>
            <person name="Spradling A.C."/>
            <person name="Stapleton M."/>
            <person name="Strong R."/>
            <person name="Sun E."/>
            <person name="Svirskas R."/>
            <person name="Tector C."/>
            <person name="Turner R."/>
            <person name="Venter E."/>
            <person name="Wang A.H."/>
            <person name="Wang X."/>
            <person name="Wang Z.Y."/>
            <person name="Wassarman D.A."/>
            <person name="Weinstock G.M."/>
            <person name="Weissenbach J."/>
            <person name="Williams S.M."/>
            <person name="WoodageT"/>
            <person name="Worley K.C."/>
            <person name="Wu D."/>
            <person name="Yang S."/>
            <person name="Yao Q.A."/>
            <person name="Ye J."/>
            <person name="Yeh R.F."/>
            <person name="Zaveri J.S."/>
            <person name="Zhan M."/>
            <person name="Zhang G."/>
            <person name="Zhao Q."/>
            <person name="Zheng L."/>
            <person name="Zheng X.H."/>
            <person name="Zhong F.N."/>
            <person name="Zhong W."/>
            <person name="Zhou X."/>
            <person name="Zhu S."/>
            <person name="Zhu X."/>
            <person name="Smith H.O."/>
            <person name="Gibbs R.A."/>
            <person name="Myers E.W."/>
            <person name="Rubin G.M."/>
            <person name="Venter J.C."/>
        </authorList>
    </citation>
    <scope>NUCLEOTIDE SEQUENCE [LARGE SCALE GENOMIC DNA]</scope>
    <source>
        <strain evidence="4">Berkeley</strain>
    </source>
</reference>
<dbReference type="SMR" id="A0A6H2EHD4"/>
<feature type="signal peptide" evidence="1">
    <location>
        <begin position="1"/>
        <end position="20"/>
    </location>
</feature>
<dbReference type="Proteomes" id="UP000000803">
    <property type="component" value="Chromosome 2L"/>
</dbReference>
<feature type="chain" id="PRO_5026020029" evidence="1">
    <location>
        <begin position="21"/>
        <end position="44"/>
    </location>
</feature>
<dbReference type="FlyBase" id="FBgn0286929">
    <property type="gene designation" value="CG46426"/>
</dbReference>
<reference evidence="2 4" key="6">
    <citation type="journal article" date="2005" name="PLoS Comput. Biol.">
        <title>Combined evidence annotation of transposable elements in genome sequences.</title>
        <authorList>
            <person name="Quesneville H."/>
            <person name="Bergman C.M."/>
            <person name="Andrieu O."/>
            <person name="Autard D."/>
            <person name="Nouaud D."/>
            <person name="Ashburner M."/>
            <person name="Anxolabehere D."/>
        </authorList>
    </citation>
    <scope>NUCLEOTIDE SEQUENCE [LARGE SCALE GENOMIC DNA]</scope>
    <source>
        <strain evidence="4">Berkeley</strain>
    </source>
</reference>
<dbReference type="InParanoid" id="A0A6H2EHD4"/>
<reference evidence="2 4" key="3">
    <citation type="journal article" date="2002" name="Genome Biol.">
        <title>Annotation of the Drosophila melanogaster euchromatic genome: a systematic review.</title>
        <authorList>
            <person name="Misra S."/>
            <person name="Crosby M.A."/>
            <person name="Mungall C.J."/>
            <person name="Matthews B.B."/>
            <person name="Campbell K.S."/>
            <person name="Hradecky P."/>
            <person name="Huang Y."/>
            <person name="Kaminker J.S."/>
            <person name="Millburn G.H."/>
            <person name="Prochnik S.E."/>
            <person name="Smith C.D."/>
            <person name="Tupy J.L."/>
            <person name="Whitfied E.J."/>
            <person name="Bayraktaroglu L."/>
            <person name="Berman B.P."/>
            <person name="Bettencourt B.R."/>
            <person name="Celniker S.E."/>
            <person name="de Grey A.D."/>
            <person name="Drysdale R.A."/>
            <person name="Harris N.L."/>
            <person name="Richter J."/>
            <person name="Russo S."/>
            <person name="Schroeder A.J."/>
            <person name="Shu S.Q."/>
            <person name="Stapleton M."/>
            <person name="Yamada C."/>
            <person name="Ashburner M."/>
            <person name="Gelbart W.M."/>
            <person name="Rubin G.M."/>
            <person name="Lewis S.E."/>
        </authorList>
    </citation>
    <scope>GENOME REANNOTATION</scope>
    <source>
        <strain evidence="4">Berkeley</strain>
    </source>
</reference>
<name>A0A6H2EHD4_DROME</name>
<reference evidence="2 4" key="11">
    <citation type="journal article" date="2015" name="Genome Res.">
        <title>The Release 6 reference sequence of the Drosophila melanogaster genome.</title>
        <authorList>
            <person name="Hoskins R.A."/>
            <person name="Carlson J.W."/>
            <person name="Wan K.H."/>
            <person name="Park S."/>
            <person name="Mendez I."/>
            <person name="Galle S.E."/>
            <person name="Booth B.W."/>
            <person name="Pfeiffer B.D."/>
            <person name="George R.A."/>
            <person name="Svirskas R."/>
            <person name="Krzywinski M."/>
            <person name="Schein J."/>
            <person name="Accardo M.C."/>
            <person name="Damia E."/>
            <person name="Messina G."/>
            <person name="Mendez-Lago M."/>
            <person name="de Pablos B."/>
            <person name="Demakova O.V."/>
            <person name="Andreyeva E.N."/>
            <person name="Boldyreva L.V."/>
            <person name="Marra M."/>
            <person name="Carvalho A.B."/>
            <person name="Dimitri P."/>
            <person name="Villasante A."/>
            <person name="Zhimulev I.F."/>
            <person name="Rubin G.M."/>
            <person name="Karpen G.H."/>
            <person name="Celniker S.E."/>
        </authorList>
    </citation>
    <scope>NUCLEOTIDE SEQUENCE [LARGE SCALE GENOMIC DNA]</scope>
    <source>
        <strain evidence="4">Berkeley</strain>
    </source>
</reference>
<accession>A0A6H2EHD4</accession>
<evidence type="ECO:0000313" key="3">
    <source>
        <dbReference type="FlyBase" id="FBgn0286929"/>
    </source>
</evidence>
<dbReference type="AlphaFoldDB" id="A0A6H2EHD4"/>
<dbReference type="AGR" id="FB:FBgn0286929"/>
<dbReference type="Bgee" id="FBgn0286929">
    <property type="expression patterns" value="Expressed in seminal fluid secreting gland and 14 other cell types or tissues"/>
</dbReference>
<protein>
    <submittedName>
        <fullName evidence="2">Uncharacterized protein</fullName>
    </submittedName>
</protein>